<dbReference type="InterPro" id="IPR018129">
    <property type="entry name" value="PEP_COase_Lys_AS"/>
</dbReference>
<organism evidence="11 12">
    <name type="scientific">Wenzhouxiangella marina</name>
    <dbReference type="NCBI Taxonomy" id="1579979"/>
    <lineage>
        <taxon>Bacteria</taxon>
        <taxon>Pseudomonadati</taxon>
        <taxon>Pseudomonadota</taxon>
        <taxon>Gammaproteobacteria</taxon>
        <taxon>Chromatiales</taxon>
        <taxon>Wenzhouxiangellaceae</taxon>
        <taxon>Wenzhouxiangella</taxon>
    </lineage>
</organism>
<evidence type="ECO:0000256" key="6">
    <source>
        <dbReference type="ARBA" id="ARBA00022842"/>
    </source>
</evidence>
<dbReference type="InterPro" id="IPR021135">
    <property type="entry name" value="PEP_COase"/>
</dbReference>
<name>A0A0K0XXX3_9GAMM</name>
<dbReference type="GO" id="GO:0015977">
    <property type="term" value="P:carbon fixation"/>
    <property type="evidence" value="ECO:0007669"/>
    <property type="project" value="UniProtKB-UniRule"/>
</dbReference>
<dbReference type="PANTHER" id="PTHR30523:SF6">
    <property type="entry name" value="PHOSPHOENOLPYRUVATE CARBOXYLASE"/>
    <property type="match status" value="1"/>
</dbReference>
<dbReference type="InterPro" id="IPR033129">
    <property type="entry name" value="PEPCASE_His_AS"/>
</dbReference>
<keyword evidence="11" id="KW-0670">Pyruvate</keyword>
<evidence type="ECO:0000313" key="12">
    <source>
        <dbReference type="Proteomes" id="UP000066624"/>
    </source>
</evidence>
<evidence type="ECO:0000256" key="5">
    <source>
        <dbReference type="ARBA" id="ARBA00022419"/>
    </source>
</evidence>
<dbReference type="GO" id="GO:0006099">
    <property type="term" value="P:tricarboxylic acid cycle"/>
    <property type="evidence" value="ECO:0007669"/>
    <property type="project" value="InterPro"/>
</dbReference>
<dbReference type="HAMAP" id="MF_00595">
    <property type="entry name" value="PEPcase_type1"/>
    <property type="match status" value="1"/>
</dbReference>
<evidence type="ECO:0000256" key="1">
    <source>
        <dbReference type="ARBA" id="ARBA00001946"/>
    </source>
</evidence>
<reference evidence="11 12" key="1">
    <citation type="submission" date="2015-07" db="EMBL/GenBank/DDBJ databases">
        <authorList>
            <person name="Noorani M."/>
        </authorList>
    </citation>
    <scope>NUCLEOTIDE SEQUENCE [LARGE SCALE GENOMIC DNA]</scope>
    <source>
        <strain evidence="11 12">KCTC 42284</strain>
    </source>
</reference>
<evidence type="ECO:0000256" key="9">
    <source>
        <dbReference type="ARBA" id="ARBA00048995"/>
    </source>
</evidence>
<evidence type="ECO:0000256" key="4">
    <source>
        <dbReference type="ARBA" id="ARBA00012305"/>
    </source>
</evidence>
<keyword evidence="12" id="KW-1185">Reference proteome</keyword>
<dbReference type="STRING" id="1579979.WM2015_2170"/>
<evidence type="ECO:0000256" key="10">
    <source>
        <dbReference type="HAMAP-Rule" id="MF_00595"/>
    </source>
</evidence>
<keyword evidence="8 10" id="KW-0120">Carbon dioxide fixation</keyword>
<dbReference type="InterPro" id="IPR015813">
    <property type="entry name" value="Pyrv/PenolPyrv_kinase-like_dom"/>
</dbReference>
<dbReference type="PANTHER" id="PTHR30523">
    <property type="entry name" value="PHOSPHOENOLPYRUVATE CARBOXYLASE"/>
    <property type="match status" value="1"/>
</dbReference>
<dbReference type="GO" id="GO:0006107">
    <property type="term" value="P:oxaloacetate metabolic process"/>
    <property type="evidence" value="ECO:0007669"/>
    <property type="project" value="UniProtKB-UniRule"/>
</dbReference>
<feature type="active site" evidence="10">
    <location>
        <position position="148"/>
    </location>
</feature>
<sequence length="896" mass="100586">MKRDQIDFPPRHEPLREDVSLLGRMVGDLLREQCGEELFLRVERARAAAIERRLGEPGGDRLGELCRFERFGAATDFVRGFAAWFRMVNLAEQVHRIRRRREYQAEGAGIQPESLADVFTRLRESGTTWDEVRAMLDELLIEPVFTAHPTEATRRSVLEKEQRMARYLIQRLDPGLPASEVRRLLDRVRMEQTIAWQTAEQSHERPTVADEAEHAHFYLANVLYRIAPVFHEHLAEAASTAFGAEVWPGDLPTVLRFGSWVGGDMDGNPNVNAGTVLETLAEQRRQVIGNYRREAGKLNRLLSQTDGRVGITDALNERIEVYRSRLKEVAESIPARHRDMPYRVFFYFIDARLAATLADDELAYESPEELVRDLGLVTESLQRHRGRHAGLFPVQRLRRRVDMFGFHLAALDLRIDSGDLHQAVARQLGEADWPELPVETRIERLIGLLSEGFEAREDDHPVLGLLQAAATAHERFGSKAVGTLIVSMSRNADDVLAAWLMARAAGVEDGRLDLVPLFETVGDLQAAEGVMSGLLELPLWRELLAKRGNRQTIMLGYSDSNKDGGMVASRWSLQDAQRRLVQLFQERGVGVIFFHGRGGTVGRGGGKTHRAVLASPPGSVAGRLRLTEQGEVIHRKYALRPIAIRNLEQTAGAVIQASLRPSMASERHSDWREAMARLASHARDAYRDLVYGRDDFADYFRAATPIDVIERMRIGSRPASRASKSGIEGLRAIPWVFAWGQSRHALPGWYGLGSGLERLEGEIGAEALQTMARDWLFLSNLLEDAEMAMAKADLSIARLYAGLAGELGKRYFPRIEEEFARTEAMICRLKGQRALLDRDPTLKRSILLRNPYVDPMSFTQVDLLGRWRAGGREDGELEQALIASVHGIAQGLQNTG</sequence>
<dbReference type="KEGG" id="wma:WM2015_2170"/>
<keyword evidence="6 10" id="KW-0460">Magnesium</keyword>
<dbReference type="AlphaFoldDB" id="A0A0K0XXX3"/>
<feature type="active site" evidence="10">
    <location>
        <position position="562"/>
    </location>
</feature>
<dbReference type="PROSITE" id="PS00393">
    <property type="entry name" value="PEPCASE_2"/>
    <property type="match status" value="1"/>
</dbReference>
<dbReference type="GO" id="GO:0005829">
    <property type="term" value="C:cytosol"/>
    <property type="evidence" value="ECO:0007669"/>
    <property type="project" value="TreeGrafter"/>
</dbReference>
<accession>A0A0K0XXX3</accession>
<keyword evidence="7 10" id="KW-0456">Lyase</keyword>
<comment type="catalytic activity">
    <reaction evidence="9 10">
        <text>oxaloacetate + phosphate = phosphoenolpyruvate + hydrogencarbonate</text>
        <dbReference type="Rhea" id="RHEA:28370"/>
        <dbReference type="ChEBI" id="CHEBI:16452"/>
        <dbReference type="ChEBI" id="CHEBI:17544"/>
        <dbReference type="ChEBI" id="CHEBI:43474"/>
        <dbReference type="ChEBI" id="CHEBI:58702"/>
        <dbReference type="EC" id="4.1.1.31"/>
    </reaction>
</comment>
<dbReference type="InterPro" id="IPR022805">
    <property type="entry name" value="PEP_COase_bac/pln-type"/>
</dbReference>
<dbReference type="SUPFAM" id="SSF51621">
    <property type="entry name" value="Phosphoenolpyruvate/pyruvate domain"/>
    <property type="match status" value="1"/>
</dbReference>
<dbReference type="PATRIC" id="fig|1579979.3.peg.2217"/>
<dbReference type="OrthoDB" id="9768133at2"/>
<proteinExistence type="inferred from homology"/>
<dbReference type="NCBIfam" id="NF000584">
    <property type="entry name" value="PRK00009.1"/>
    <property type="match status" value="1"/>
</dbReference>
<dbReference type="Gene3D" id="1.20.1440.90">
    <property type="entry name" value="Phosphoenolpyruvate/pyruvate domain"/>
    <property type="match status" value="1"/>
</dbReference>
<dbReference type="Pfam" id="PF00311">
    <property type="entry name" value="PEPcase"/>
    <property type="match status" value="1"/>
</dbReference>
<comment type="similarity">
    <text evidence="3 10">Belongs to the PEPCase type 1 family.</text>
</comment>
<dbReference type="PRINTS" id="PR00150">
    <property type="entry name" value="PEPCARBXLASE"/>
</dbReference>
<evidence type="ECO:0000256" key="2">
    <source>
        <dbReference type="ARBA" id="ARBA00003670"/>
    </source>
</evidence>
<comment type="function">
    <text evidence="2 10">Forms oxaloacetate, a four-carbon dicarboxylic acid source for the tricarboxylic acid cycle.</text>
</comment>
<dbReference type="GO" id="GO:0000287">
    <property type="term" value="F:magnesium ion binding"/>
    <property type="evidence" value="ECO:0007669"/>
    <property type="project" value="UniProtKB-UniRule"/>
</dbReference>
<dbReference type="Proteomes" id="UP000066624">
    <property type="component" value="Chromosome"/>
</dbReference>
<comment type="cofactor">
    <cofactor evidence="1 10">
        <name>Mg(2+)</name>
        <dbReference type="ChEBI" id="CHEBI:18420"/>
    </cofactor>
</comment>
<gene>
    <name evidence="10" type="primary">ppc</name>
    <name evidence="11" type="ORF">WM2015_2170</name>
</gene>
<evidence type="ECO:0000313" key="11">
    <source>
        <dbReference type="EMBL" id="AKS42533.1"/>
    </source>
</evidence>
<evidence type="ECO:0000256" key="8">
    <source>
        <dbReference type="ARBA" id="ARBA00023300"/>
    </source>
</evidence>
<dbReference type="EMBL" id="CP012154">
    <property type="protein sequence ID" value="AKS42533.1"/>
    <property type="molecule type" value="Genomic_DNA"/>
</dbReference>
<comment type="subunit">
    <text evidence="10">Homotetramer.</text>
</comment>
<protein>
    <recommendedName>
        <fullName evidence="5 10">Phosphoenolpyruvate carboxylase</fullName>
        <shortName evidence="10">PEPC</shortName>
        <shortName evidence="10">PEPCase</shortName>
        <ecNumber evidence="4 10">4.1.1.31</ecNumber>
    </recommendedName>
</protein>
<dbReference type="EC" id="4.1.1.31" evidence="4 10"/>
<dbReference type="PROSITE" id="PS00781">
    <property type="entry name" value="PEPCASE_1"/>
    <property type="match status" value="1"/>
</dbReference>
<evidence type="ECO:0000256" key="3">
    <source>
        <dbReference type="ARBA" id="ARBA00008346"/>
    </source>
</evidence>
<dbReference type="GO" id="GO:0008964">
    <property type="term" value="F:phosphoenolpyruvate carboxylase activity"/>
    <property type="evidence" value="ECO:0007669"/>
    <property type="project" value="UniProtKB-UniRule"/>
</dbReference>
<dbReference type="RefSeq" id="WP_049726087.1">
    <property type="nucleotide sequence ID" value="NZ_CP012154.1"/>
</dbReference>
<evidence type="ECO:0000256" key="7">
    <source>
        <dbReference type="ARBA" id="ARBA00023239"/>
    </source>
</evidence>